<gene>
    <name evidence="1" type="ordered locus">Pnap_4409</name>
</gene>
<proteinExistence type="predicted"/>
<evidence type="ECO:0000313" key="1">
    <source>
        <dbReference type="EMBL" id="ABM39687.1"/>
    </source>
</evidence>
<sequence length="194" mass="21051">MIEQLIQERADLALQHQFRVALASPATGKELTPEERHAFLTRAFREIARGMGIDRFAQTPVERMDQFAVLSVQKNHDTAGLLLSLMNSFMIAYGCPETCDRAYAALVQIEGLRAEVADAKGQGRMSNKPELVAAAQALDAELSIANKAPGAQAAPPYRVMIGADRLFVKSAHPLANLPARIHGFAVEAVYGPVN</sequence>
<dbReference type="RefSeq" id="WP_011798058.1">
    <property type="nucleotide sequence ID" value="NC_008757.1"/>
</dbReference>
<name>A1VVK9_POLNA</name>
<reference evidence="2" key="1">
    <citation type="journal article" date="2009" name="Environ. Microbiol.">
        <title>The genome of Polaromonas naphthalenivorans strain CJ2, isolated from coal tar-contaminated sediment, reveals physiological and metabolic versatility and evolution through extensive horizontal gene transfer.</title>
        <authorList>
            <person name="Yagi J.M."/>
            <person name="Sims D."/>
            <person name="Brettin T."/>
            <person name="Bruce D."/>
            <person name="Madsen E.L."/>
        </authorList>
    </citation>
    <scope>NUCLEOTIDE SEQUENCE [LARGE SCALE GENOMIC DNA]</scope>
    <source>
        <strain evidence="2">CJ2</strain>
        <plasmid evidence="2">Plasmid pPNAP01</plasmid>
    </source>
</reference>
<keyword evidence="1" id="KW-0614">Plasmid</keyword>
<accession>A1VVK9</accession>
<geneLocation type="plasmid" evidence="1 2">
    <name>pPNAP01</name>
</geneLocation>
<dbReference type="Proteomes" id="UP000000644">
    <property type="component" value="Plasmid pPNAP01"/>
</dbReference>
<protein>
    <submittedName>
        <fullName evidence="1">Uncharacterized protein</fullName>
    </submittedName>
</protein>
<keyword evidence="2" id="KW-1185">Reference proteome</keyword>
<dbReference type="HOGENOM" id="CLU_1401341_0_0_4"/>
<organism evidence="1 2">
    <name type="scientific">Polaromonas naphthalenivorans (strain CJ2)</name>
    <dbReference type="NCBI Taxonomy" id="365044"/>
    <lineage>
        <taxon>Bacteria</taxon>
        <taxon>Pseudomonadati</taxon>
        <taxon>Pseudomonadota</taxon>
        <taxon>Betaproteobacteria</taxon>
        <taxon>Burkholderiales</taxon>
        <taxon>Comamonadaceae</taxon>
        <taxon>Polaromonas</taxon>
    </lineage>
</organism>
<dbReference type="EMBL" id="CP000530">
    <property type="protein sequence ID" value="ABM39687.1"/>
    <property type="molecule type" value="Genomic_DNA"/>
</dbReference>
<dbReference type="KEGG" id="pna:Pnap_4409"/>
<evidence type="ECO:0000313" key="2">
    <source>
        <dbReference type="Proteomes" id="UP000000644"/>
    </source>
</evidence>
<dbReference type="AlphaFoldDB" id="A1VVK9"/>
<dbReference type="OrthoDB" id="6862729at2"/>